<comment type="caution">
    <text evidence="4">The sequence shown here is derived from an EMBL/GenBank/DDBJ whole genome shotgun (WGS) entry which is preliminary data.</text>
</comment>
<evidence type="ECO:0000256" key="1">
    <source>
        <dbReference type="ARBA" id="ARBA00005278"/>
    </source>
</evidence>
<keyword evidence="3" id="KW-0812">Transmembrane</keyword>
<organism evidence="4 5">
    <name type="scientific">Paenibacillus xanthanilyticus</name>
    <dbReference type="NCBI Taxonomy" id="1783531"/>
    <lineage>
        <taxon>Bacteria</taxon>
        <taxon>Bacillati</taxon>
        <taxon>Bacillota</taxon>
        <taxon>Bacilli</taxon>
        <taxon>Bacillales</taxon>
        <taxon>Paenibacillaceae</taxon>
        <taxon>Paenibacillus</taxon>
    </lineage>
</organism>
<comment type="similarity">
    <text evidence="1">Belongs to the GerABKA family.</text>
</comment>
<reference evidence="5" key="1">
    <citation type="journal article" date="2019" name="Int. J. Syst. Evol. Microbiol.">
        <title>The Global Catalogue of Microorganisms (GCM) 10K type strain sequencing project: providing services to taxonomists for standard genome sequencing and annotation.</title>
        <authorList>
            <consortium name="The Broad Institute Genomics Platform"/>
            <consortium name="The Broad Institute Genome Sequencing Center for Infectious Disease"/>
            <person name="Wu L."/>
            <person name="Ma J."/>
        </authorList>
    </citation>
    <scope>NUCLEOTIDE SEQUENCE [LARGE SCALE GENOMIC DNA]</scope>
    <source>
        <strain evidence="5">IBRC-M 10987</strain>
    </source>
</reference>
<dbReference type="Proteomes" id="UP001595715">
    <property type="component" value="Unassembled WGS sequence"/>
</dbReference>
<proteinExistence type="inferred from homology"/>
<evidence type="ECO:0000313" key="5">
    <source>
        <dbReference type="Proteomes" id="UP001595715"/>
    </source>
</evidence>
<evidence type="ECO:0000313" key="4">
    <source>
        <dbReference type="EMBL" id="MFC4102080.1"/>
    </source>
</evidence>
<dbReference type="PANTHER" id="PTHR22550">
    <property type="entry name" value="SPORE GERMINATION PROTEIN"/>
    <property type="match status" value="1"/>
</dbReference>
<evidence type="ECO:0000256" key="3">
    <source>
        <dbReference type="SAM" id="Phobius"/>
    </source>
</evidence>
<feature type="transmembrane region" description="Helical" evidence="3">
    <location>
        <begin position="398"/>
        <end position="417"/>
    </location>
</feature>
<feature type="transmembrane region" description="Helical" evidence="3">
    <location>
        <begin position="456"/>
        <end position="482"/>
    </location>
</feature>
<dbReference type="Pfam" id="PF03323">
    <property type="entry name" value="GerA"/>
    <property type="match status" value="1"/>
</dbReference>
<gene>
    <name evidence="4" type="ORF">ACFOZ8_20820</name>
</gene>
<protein>
    <submittedName>
        <fullName evidence="4">Spore germination protein</fullName>
    </submittedName>
</protein>
<accession>A0ABV8K7R1</accession>
<keyword evidence="2 3" id="KW-0472">Membrane</keyword>
<dbReference type="RefSeq" id="WP_377720708.1">
    <property type="nucleotide sequence ID" value="NZ_JBHSAM010000031.1"/>
</dbReference>
<dbReference type="InterPro" id="IPR004995">
    <property type="entry name" value="Spore_Ger"/>
</dbReference>
<evidence type="ECO:0000256" key="2">
    <source>
        <dbReference type="ARBA" id="ARBA00023136"/>
    </source>
</evidence>
<dbReference type="EMBL" id="JBHSAM010000031">
    <property type="protein sequence ID" value="MFC4102080.1"/>
    <property type="molecule type" value="Genomic_DNA"/>
</dbReference>
<sequence>MDNFWKQLFSKLYDPGSSLQNRFSLGDRKQTSSAVPDDALSPLRLLEDLDENVKVFRLLFSAHKNHDFITRNFNLTFTDGSIATGYLLFLKGVSDQAKIENLVLKPLIQSRIDPCSPLFETVLSTVLLAPLYSECNDIDGVKRAITMGKVAILLPMEGRAILIDSGLKVGRNVENAQNERTIFGPHEGFTESLEINSALIRNYIRSEHLVAEYIMHQNLNQTSTGVFYLENLTNSKLVEEVKRRIQSIKIDFLLPTGVLQQLLEDEPKSLIPTLSVTERPDRAAGMLLDGHVIVMAERSPFALICPTTLWTLIGTSDDVFLRTHYSNFIRLIRLLAIFFALLTPGIYIALTNYQPEMIPTDLMLHIAGSRETLPFPSFLEVLIMEISFELIREAGIRIPVVIGSTIGIVGALILGQAAVQANIISPLLVITVSITGLGSFAIPNQDLSFAVRIGRFIFFILGSTLGFFGISYGMVFLLAYLASHQSFGVPFMAPMYPRMKANFDFIFRGFLWKQSHYGQHTRPKLQERSPQKVTNWLRSRYTREEP</sequence>
<feature type="transmembrane region" description="Helical" evidence="3">
    <location>
        <begin position="423"/>
        <end position="444"/>
    </location>
</feature>
<dbReference type="PIRSF" id="PIRSF005690">
    <property type="entry name" value="GerBA"/>
    <property type="match status" value="1"/>
</dbReference>
<dbReference type="InterPro" id="IPR050768">
    <property type="entry name" value="UPF0353/GerABKA_families"/>
</dbReference>
<name>A0ABV8K7R1_9BACL</name>
<feature type="transmembrane region" description="Helical" evidence="3">
    <location>
        <begin position="331"/>
        <end position="353"/>
    </location>
</feature>
<keyword evidence="3" id="KW-1133">Transmembrane helix</keyword>
<dbReference type="PANTHER" id="PTHR22550:SF5">
    <property type="entry name" value="LEUCINE ZIPPER PROTEIN 4"/>
    <property type="match status" value="1"/>
</dbReference>
<keyword evidence="5" id="KW-1185">Reference proteome</keyword>